<organism evidence="3 4">
    <name type="scientific">Streptomonospora salina</name>
    <dbReference type="NCBI Taxonomy" id="104205"/>
    <lineage>
        <taxon>Bacteria</taxon>
        <taxon>Bacillati</taxon>
        <taxon>Actinomycetota</taxon>
        <taxon>Actinomycetes</taxon>
        <taxon>Streptosporangiales</taxon>
        <taxon>Nocardiopsidaceae</taxon>
        <taxon>Streptomonospora</taxon>
    </lineage>
</organism>
<accession>A0A841EIU9</accession>
<dbReference type="Pfam" id="PF01047">
    <property type="entry name" value="MarR"/>
    <property type="match status" value="1"/>
</dbReference>
<dbReference type="GO" id="GO:0006950">
    <property type="term" value="P:response to stress"/>
    <property type="evidence" value="ECO:0007669"/>
    <property type="project" value="TreeGrafter"/>
</dbReference>
<dbReference type="InterPro" id="IPR000835">
    <property type="entry name" value="HTH_MarR-typ"/>
</dbReference>
<dbReference type="InterPro" id="IPR036390">
    <property type="entry name" value="WH_DNA-bd_sf"/>
</dbReference>
<dbReference type="GO" id="GO:0003700">
    <property type="term" value="F:DNA-binding transcription factor activity"/>
    <property type="evidence" value="ECO:0007669"/>
    <property type="project" value="InterPro"/>
</dbReference>
<dbReference type="PANTHER" id="PTHR33164">
    <property type="entry name" value="TRANSCRIPTIONAL REGULATOR, MARR FAMILY"/>
    <property type="match status" value="1"/>
</dbReference>
<keyword evidence="3" id="KW-0238">DNA-binding</keyword>
<feature type="domain" description="HTH marR-type" evidence="2">
    <location>
        <begin position="1"/>
        <end position="145"/>
    </location>
</feature>
<name>A0A841EIU9_9ACTN</name>
<feature type="region of interest" description="Disordered" evidence="1">
    <location>
        <begin position="151"/>
        <end position="170"/>
    </location>
</feature>
<dbReference type="AlphaFoldDB" id="A0A841EIU9"/>
<dbReference type="EMBL" id="JACHLY010000001">
    <property type="protein sequence ID" value="MBB6000738.1"/>
    <property type="molecule type" value="Genomic_DNA"/>
</dbReference>
<dbReference type="PANTHER" id="PTHR33164:SF99">
    <property type="entry name" value="MARR FAMILY REGULATORY PROTEIN"/>
    <property type="match status" value="1"/>
</dbReference>
<reference evidence="3 4" key="1">
    <citation type="submission" date="2020-08" db="EMBL/GenBank/DDBJ databases">
        <title>Sequencing the genomes of 1000 actinobacteria strains.</title>
        <authorList>
            <person name="Klenk H.-P."/>
        </authorList>
    </citation>
    <scope>NUCLEOTIDE SEQUENCE [LARGE SCALE GENOMIC DNA]</scope>
    <source>
        <strain evidence="3 4">DSM 44593</strain>
    </source>
</reference>
<dbReference type="Gene3D" id="1.10.10.10">
    <property type="entry name" value="Winged helix-like DNA-binding domain superfamily/Winged helix DNA-binding domain"/>
    <property type="match status" value="1"/>
</dbReference>
<dbReference type="InterPro" id="IPR039422">
    <property type="entry name" value="MarR/SlyA-like"/>
</dbReference>
<dbReference type="RefSeq" id="WP_184638359.1">
    <property type="nucleotide sequence ID" value="NZ_BAABKT010000038.1"/>
</dbReference>
<dbReference type="SMART" id="SM00347">
    <property type="entry name" value="HTH_MARR"/>
    <property type="match status" value="1"/>
</dbReference>
<comment type="caution">
    <text evidence="3">The sequence shown here is derived from an EMBL/GenBank/DDBJ whole genome shotgun (WGS) entry which is preliminary data.</text>
</comment>
<evidence type="ECO:0000313" key="4">
    <source>
        <dbReference type="Proteomes" id="UP000578077"/>
    </source>
</evidence>
<proteinExistence type="predicted"/>
<gene>
    <name evidence="3" type="ORF">HNR25_004489</name>
</gene>
<evidence type="ECO:0000256" key="1">
    <source>
        <dbReference type="SAM" id="MobiDB-lite"/>
    </source>
</evidence>
<dbReference type="Proteomes" id="UP000578077">
    <property type="component" value="Unassembled WGS sequence"/>
</dbReference>
<dbReference type="PROSITE" id="PS50995">
    <property type="entry name" value="HTH_MARR_2"/>
    <property type="match status" value="1"/>
</dbReference>
<dbReference type="GO" id="GO:0003677">
    <property type="term" value="F:DNA binding"/>
    <property type="evidence" value="ECO:0007669"/>
    <property type="project" value="UniProtKB-KW"/>
</dbReference>
<sequence>MVDWHDSLQRQAWRPYIETSLLLETRLDEDLRTTAGMSLVDYHLLLVLSESPAHRLRMGELAARMVFSPSRLTYQVKVLERRGWVLRHPSPDDKRVSYAVLTATGLEAFRGADRHHIETVQRLFTADLGEDDLHVIARVFTRLRCRLEESRAPAGGGRAAAPAADHRPGE</sequence>
<evidence type="ECO:0000259" key="2">
    <source>
        <dbReference type="PROSITE" id="PS50995"/>
    </source>
</evidence>
<keyword evidence="4" id="KW-1185">Reference proteome</keyword>
<protein>
    <submittedName>
        <fullName evidence="3">DNA-binding MarR family transcriptional regulator</fullName>
    </submittedName>
</protein>
<dbReference type="InterPro" id="IPR036388">
    <property type="entry name" value="WH-like_DNA-bd_sf"/>
</dbReference>
<evidence type="ECO:0000313" key="3">
    <source>
        <dbReference type="EMBL" id="MBB6000738.1"/>
    </source>
</evidence>
<dbReference type="SUPFAM" id="SSF46785">
    <property type="entry name" value="Winged helix' DNA-binding domain"/>
    <property type="match status" value="1"/>
</dbReference>